<dbReference type="Proteomes" id="UP000062645">
    <property type="component" value="Chromosome"/>
</dbReference>
<protein>
    <submittedName>
        <fullName evidence="1">Uncharacterized protein</fullName>
    </submittedName>
</protein>
<gene>
    <name evidence="1" type="ORF">ACX27_23680</name>
</gene>
<name>A0A0M3V669_9NOSO</name>
<dbReference type="EMBL" id="CP012036">
    <property type="protein sequence ID" value="ALF55143.1"/>
    <property type="molecule type" value="Genomic_DNA"/>
</dbReference>
<dbReference type="AlphaFoldDB" id="A0A0M3V669"/>
<evidence type="ECO:0000313" key="1">
    <source>
        <dbReference type="EMBL" id="ALF55143.1"/>
    </source>
</evidence>
<dbReference type="PATRIC" id="fig|224013.5.peg.5690"/>
<dbReference type="OrthoDB" id="486666at2"/>
<evidence type="ECO:0000313" key="2">
    <source>
        <dbReference type="Proteomes" id="UP000062645"/>
    </source>
</evidence>
<keyword evidence="2" id="KW-1185">Reference proteome</keyword>
<dbReference type="STRING" id="224013.ACX27_23680"/>
<reference evidence="1 2" key="2">
    <citation type="journal article" date="2016" name="Genome Announc.">
        <title>Draft Genome Sequence of the N2-Fixing Cyanobacterium Nostoc piscinale CENA21, Isolated from the Brazilian Amazon Floodplain.</title>
        <authorList>
            <person name="Leao T."/>
            <person name="Guimaraes P.I."/>
            <person name="de Melo A.G."/>
            <person name="Ramos R.T."/>
            <person name="Leao P.N."/>
            <person name="Silva A."/>
            <person name="Fiore M.F."/>
            <person name="Schneider M.P."/>
        </authorList>
    </citation>
    <scope>NUCLEOTIDE SEQUENCE [LARGE SCALE GENOMIC DNA]</scope>
    <source>
        <strain evidence="1 2">CENA21</strain>
    </source>
</reference>
<reference evidence="2" key="1">
    <citation type="submission" date="2015-07" db="EMBL/GenBank/DDBJ databases">
        <title>Genome Of Nitrogen-Fixing Cyanobacterium Nostoc piscinale CENA21 From Solimoes/Amazon River Floodplain Sediments And Comparative Genomics To Uncover Biosynthetic Natural Products Potential.</title>
        <authorList>
            <person name="Leao T.F."/>
            <person name="Leao P.N."/>
            <person name="Guimaraes P.I."/>
            <person name="de Melo A.G.C."/>
            <person name="Ramos R.T.J."/>
            <person name="Silva A."/>
            <person name="Fiore M.F."/>
            <person name="Schneider M.P.C."/>
        </authorList>
    </citation>
    <scope>NUCLEOTIDE SEQUENCE [LARGE SCALE GENOMIC DNA]</scope>
    <source>
        <strain evidence="2">CENA21</strain>
    </source>
</reference>
<proteinExistence type="predicted"/>
<sequence length="122" mass="13603">MADKQLIKQLADEFGWTQADVKRAIEASQDNVTTRDEAILCMIRYAGSDLKKRNYELAAQKRVNVSQKEMIQGLIEQLTNIQDFYAAKLVPTLRATIIEQAAYIADLLNQVSGKNQGGSNGQ</sequence>
<dbReference type="RefSeq" id="WP_062296043.1">
    <property type="nucleotide sequence ID" value="NZ_CP012036.1"/>
</dbReference>
<dbReference type="KEGG" id="npz:ACX27_23680"/>
<organism evidence="1 2">
    <name type="scientific">Nostoc piscinale CENA21</name>
    <dbReference type="NCBI Taxonomy" id="224013"/>
    <lineage>
        <taxon>Bacteria</taxon>
        <taxon>Bacillati</taxon>
        <taxon>Cyanobacteriota</taxon>
        <taxon>Cyanophyceae</taxon>
        <taxon>Nostocales</taxon>
        <taxon>Nostocaceae</taxon>
        <taxon>Nostoc</taxon>
    </lineage>
</organism>
<accession>A0A0M3V669</accession>